<protein>
    <submittedName>
        <fullName evidence="2">(Perigord truffle) hypothetical protein</fullName>
    </submittedName>
</protein>
<evidence type="ECO:0000256" key="1">
    <source>
        <dbReference type="SAM" id="SignalP"/>
    </source>
</evidence>
<dbReference type="AlphaFoldDB" id="D5GPP8"/>
<organism evidence="2 3">
    <name type="scientific">Tuber melanosporum (strain Mel28)</name>
    <name type="common">Perigord black truffle</name>
    <dbReference type="NCBI Taxonomy" id="656061"/>
    <lineage>
        <taxon>Eukaryota</taxon>
        <taxon>Fungi</taxon>
        <taxon>Dikarya</taxon>
        <taxon>Ascomycota</taxon>
        <taxon>Pezizomycotina</taxon>
        <taxon>Pezizomycetes</taxon>
        <taxon>Pezizales</taxon>
        <taxon>Tuberaceae</taxon>
        <taxon>Tuber</taxon>
    </lineage>
</organism>
<evidence type="ECO:0000313" key="3">
    <source>
        <dbReference type="Proteomes" id="UP000006911"/>
    </source>
</evidence>
<dbReference type="HOGENOM" id="CLU_3279819_0_0_1"/>
<sequence>MNGIVGFVTLAAGLLDSLVGNASYYSCIQSNPIQTSVSLNR</sequence>
<dbReference type="Proteomes" id="UP000006911">
    <property type="component" value="Unassembled WGS sequence"/>
</dbReference>
<keyword evidence="3" id="KW-1185">Reference proteome</keyword>
<dbReference type="GeneID" id="9186723"/>
<dbReference type="EMBL" id="FN430377">
    <property type="protein sequence ID" value="CAZ86491.1"/>
    <property type="molecule type" value="Genomic_DNA"/>
</dbReference>
<feature type="signal peptide" evidence="1">
    <location>
        <begin position="1"/>
        <end position="22"/>
    </location>
</feature>
<reference evidence="2 3" key="1">
    <citation type="journal article" date="2010" name="Nature">
        <title>Perigord black truffle genome uncovers evolutionary origins and mechanisms of symbiosis.</title>
        <authorList>
            <person name="Martin F."/>
            <person name="Kohler A."/>
            <person name="Murat C."/>
            <person name="Balestrini R."/>
            <person name="Coutinho P.M."/>
            <person name="Jaillon O."/>
            <person name="Montanini B."/>
            <person name="Morin E."/>
            <person name="Noel B."/>
            <person name="Percudani R."/>
            <person name="Porcel B."/>
            <person name="Rubini A."/>
            <person name="Amicucci A."/>
            <person name="Amselem J."/>
            <person name="Anthouard V."/>
            <person name="Arcioni S."/>
            <person name="Artiguenave F."/>
            <person name="Aury J.M."/>
            <person name="Ballario P."/>
            <person name="Bolchi A."/>
            <person name="Brenna A."/>
            <person name="Brun A."/>
            <person name="Buee M."/>
            <person name="Cantarel B."/>
            <person name="Chevalier G."/>
            <person name="Couloux A."/>
            <person name="Da Silva C."/>
            <person name="Denoeud F."/>
            <person name="Duplessis S."/>
            <person name="Ghignone S."/>
            <person name="Hilselberger B."/>
            <person name="Iotti M."/>
            <person name="Marcais B."/>
            <person name="Mello A."/>
            <person name="Miranda M."/>
            <person name="Pacioni G."/>
            <person name="Quesneville H."/>
            <person name="Riccioni C."/>
            <person name="Ruotolo R."/>
            <person name="Splivallo R."/>
            <person name="Stocchi V."/>
            <person name="Tisserant E."/>
            <person name="Viscomi A.R."/>
            <person name="Zambonelli A."/>
            <person name="Zampieri E."/>
            <person name="Henrissat B."/>
            <person name="Lebrun M.H."/>
            <person name="Paolocci F."/>
            <person name="Bonfante P."/>
            <person name="Ottonello S."/>
            <person name="Wincker P."/>
        </authorList>
    </citation>
    <scope>NUCLEOTIDE SEQUENCE [LARGE SCALE GENOMIC DNA]</scope>
    <source>
        <strain evidence="2 3">Mel28</strain>
    </source>
</reference>
<gene>
    <name evidence="2" type="ORF">GSTUM_00011964001</name>
</gene>
<keyword evidence="1" id="KW-0732">Signal</keyword>
<evidence type="ECO:0000313" key="2">
    <source>
        <dbReference type="EMBL" id="CAZ86491.1"/>
    </source>
</evidence>
<proteinExistence type="predicted"/>
<accession>D5GPP8</accession>
<name>D5GPP8_TUBMM</name>
<dbReference type="KEGG" id="tml:GSTUM_00011964001"/>
<dbReference type="RefSeq" id="XP_002842300.1">
    <property type="nucleotide sequence ID" value="XM_002842254.1"/>
</dbReference>
<dbReference type="InParanoid" id="D5GPP8"/>
<feature type="chain" id="PRO_5003072509" evidence="1">
    <location>
        <begin position="23"/>
        <end position="41"/>
    </location>
</feature>